<dbReference type="GO" id="GO:0031297">
    <property type="term" value="P:replication fork processing"/>
    <property type="evidence" value="ECO:0007669"/>
    <property type="project" value="TreeGrafter"/>
</dbReference>
<dbReference type="PANTHER" id="PTHR16434">
    <property type="entry name" value="EWING'S TUMOR-ASSOCIATED ANTIGEN 1 ETAA1"/>
    <property type="match status" value="1"/>
</dbReference>
<evidence type="ECO:0000256" key="1">
    <source>
        <dbReference type="SAM" id="MobiDB-lite"/>
    </source>
</evidence>
<dbReference type="GO" id="GO:0043539">
    <property type="term" value="F:protein serine/threonine kinase activator activity"/>
    <property type="evidence" value="ECO:0007669"/>
    <property type="project" value="TreeGrafter"/>
</dbReference>
<feature type="compositionally biased region" description="Polar residues" evidence="1">
    <location>
        <begin position="51"/>
        <end position="64"/>
    </location>
</feature>
<proteinExistence type="predicted"/>
<evidence type="ECO:0000313" key="3">
    <source>
        <dbReference type="Proteomes" id="UP001460270"/>
    </source>
</evidence>
<dbReference type="GO" id="GO:2000001">
    <property type="term" value="P:regulation of DNA damage checkpoint"/>
    <property type="evidence" value="ECO:0007669"/>
    <property type="project" value="TreeGrafter"/>
</dbReference>
<gene>
    <name evidence="2" type="ORF">WMY93_007291</name>
</gene>
<feature type="region of interest" description="Disordered" evidence="1">
    <location>
        <begin position="1"/>
        <end position="20"/>
    </location>
</feature>
<dbReference type="GO" id="GO:0006974">
    <property type="term" value="P:DNA damage response"/>
    <property type="evidence" value="ECO:0007669"/>
    <property type="project" value="TreeGrafter"/>
</dbReference>
<feature type="compositionally biased region" description="Polar residues" evidence="1">
    <location>
        <begin position="222"/>
        <end position="237"/>
    </location>
</feature>
<organism evidence="2 3">
    <name type="scientific">Mugilogobius chulae</name>
    <name type="common">yellowstripe goby</name>
    <dbReference type="NCBI Taxonomy" id="88201"/>
    <lineage>
        <taxon>Eukaryota</taxon>
        <taxon>Metazoa</taxon>
        <taxon>Chordata</taxon>
        <taxon>Craniata</taxon>
        <taxon>Vertebrata</taxon>
        <taxon>Euteleostomi</taxon>
        <taxon>Actinopterygii</taxon>
        <taxon>Neopterygii</taxon>
        <taxon>Teleostei</taxon>
        <taxon>Neoteleostei</taxon>
        <taxon>Acanthomorphata</taxon>
        <taxon>Gobiaria</taxon>
        <taxon>Gobiiformes</taxon>
        <taxon>Gobioidei</taxon>
        <taxon>Gobiidae</taxon>
        <taxon>Gobionellinae</taxon>
        <taxon>Mugilogobius</taxon>
    </lineage>
</organism>
<dbReference type="EMBL" id="JBBPFD010000004">
    <property type="protein sequence ID" value="KAK7930896.1"/>
    <property type="molecule type" value="Genomic_DNA"/>
</dbReference>
<dbReference type="AlphaFoldDB" id="A0AAW0PYI1"/>
<evidence type="ECO:0008006" key="4">
    <source>
        <dbReference type="Google" id="ProtNLM"/>
    </source>
</evidence>
<comment type="caution">
    <text evidence="2">The sequence shown here is derived from an EMBL/GenBank/DDBJ whole genome shotgun (WGS) entry which is preliminary data.</text>
</comment>
<dbReference type="GO" id="GO:0043596">
    <property type="term" value="C:nuclear replication fork"/>
    <property type="evidence" value="ECO:0007669"/>
    <property type="project" value="TreeGrafter"/>
</dbReference>
<dbReference type="Proteomes" id="UP001460270">
    <property type="component" value="Unassembled WGS sequence"/>
</dbReference>
<accession>A0AAW0PYI1</accession>
<dbReference type="InterPro" id="IPR029406">
    <property type="entry name" value="ETAA1"/>
</dbReference>
<evidence type="ECO:0000313" key="2">
    <source>
        <dbReference type="EMBL" id="KAK7930896.1"/>
    </source>
</evidence>
<name>A0AAW0PYI1_9GOBI</name>
<sequence>MSGTNSHRAAAGQGLHSSSAAAPDFCELWKNVSKFSGGKTPENRKAKAPTENASPRFTDLQSPKQRGKFPGPNNADSPGDVEPSQDIIWDSTSPGHSNAGFQYTKVEISDLVNRIAPKDVKPQKSTLLQWIGDSAVPCTPDIPKQRTRKRSSRQNSVEDLMKLAKQFDENMQQDNETNKNLIKINNNINRSANLPDCKEKVHLALLCDPEEAELRALFDSSTQKVSGPLSQASTSSAHSHEVTQPAMKSSSHKVSVTNTCDDFDDDWENELLSDSLLMALTQNPEEHITTNTTEAKSSANANHAPKVSKVHTKPSYSALQALCPKPKTTNRSTFKLGPDLVIHPHTQPPECRFTALKSSHCSEQKSTVPADNFIDSLWDDEDDALLYEVCDSVERISNSQSNNVNQSECLNRSDMSKNRPHKPTAPLPIITNNISANKQSGAFVRSNSLPVTSSTSINYQGWKNPMQGSSVTTQISQSLPGNSQPISSSRQFNHNISTSKSLHKSSPTAFKRNVSDSAVICNKVFITSDVTGKCTAAEIEKKKQDALARRRQRMQNSQQT</sequence>
<keyword evidence="3" id="KW-1185">Reference proteome</keyword>
<reference evidence="3" key="1">
    <citation type="submission" date="2024-04" db="EMBL/GenBank/DDBJ databases">
        <title>Salinicola lusitanus LLJ914,a marine bacterium isolated from the Okinawa Trough.</title>
        <authorList>
            <person name="Li J."/>
        </authorList>
    </citation>
    <scope>NUCLEOTIDE SEQUENCE [LARGE SCALE GENOMIC DNA]</scope>
</reference>
<dbReference type="PANTHER" id="PTHR16434:SF3">
    <property type="entry name" value="EWING'S TUMOR-ASSOCIATED ANTIGEN 1"/>
    <property type="match status" value="1"/>
</dbReference>
<feature type="region of interest" description="Disordered" evidence="1">
    <location>
        <begin position="222"/>
        <end position="250"/>
    </location>
</feature>
<feature type="region of interest" description="Disordered" evidence="1">
    <location>
        <begin position="33"/>
        <end position="88"/>
    </location>
</feature>
<protein>
    <recommendedName>
        <fullName evidence="4">Ewing's tumor-associated antigen 1</fullName>
    </recommendedName>
</protein>
<dbReference type="Pfam" id="PF15350">
    <property type="entry name" value="ETAA1"/>
    <property type="match status" value="1"/>
</dbReference>